<dbReference type="GO" id="GO:0003677">
    <property type="term" value="F:DNA binding"/>
    <property type="evidence" value="ECO:0007669"/>
    <property type="project" value="UniProtKB-KW"/>
</dbReference>
<evidence type="ECO:0000259" key="2">
    <source>
        <dbReference type="PROSITE" id="PS50943"/>
    </source>
</evidence>
<feature type="domain" description="HTH cro/C1-type" evidence="2">
    <location>
        <begin position="15"/>
        <end position="69"/>
    </location>
</feature>
<dbReference type="AlphaFoldDB" id="A0A380JFI3"/>
<dbReference type="Proteomes" id="UP000254082">
    <property type="component" value="Unassembled WGS sequence"/>
</dbReference>
<dbReference type="NCBIfam" id="TIGR01439">
    <property type="entry name" value="lp_hng_hel_AbrB"/>
    <property type="match status" value="1"/>
</dbReference>
<keyword evidence="1" id="KW-0238">DNA-binding</keyword>
<accession>A0A380JFI3</accession>
<keyword evidence="4" id="KW-1185">Reference proteome</keyword>
<dbReference type="PROSITE" id="PS50943">
    <property type="entry name" value="HTH_CROC1"/>
    <property type="match status" value="1"/>
</dbReference>
<name>A0A380JFI3_STRDO</name>
<dbReference type="CDD" id="cd00093">
    <property type="entry name" value="HTH_XRE"/>
    <property type="match status" value="1"/>
</dbReference>
<dbReference type="Gene3D" id="2.10.260.10">
    <property type="match status" value="1"/>
</dbReference>
<dbReference type="Gene3D" id="1.10.260.40">
    <property type="entry name" value="lambda repressor-like DNA-binding domains"/>
    <property type="match status" value="1"/>
</dbReference>
<dbReference type="Pfam" id="PF01381">
    <property type="entry name" value="HTH_3"/>
    <property type="match status" value="1"/>
</dbReference>
<dbReference type="InterPro" id="IPR001387">
    <property type="entry name" value="Cro/C1-type_HTH"/>
</dbReference>
<sequence>MHYRNEEFDVLKENLIMLRKLKGFSQEKIAEKIAISRQAYGKWESGETIPNIEKCALLAEVYGVTIDSLIREYRVEDTPMAPAPEGKHIFGTAAISERGQIVIPKEVRDLFGLTGGCKLVILGDEKEGLALVRADKFEKEIKDILANAGMTTDR</sequence>
<dbReference type="InterPro" id="IPR037914">
    <property type="entry name" value="SpoVT-AbrB_sf"/>
</dbReference>
<dbReference type="SMART" id="SM00530">
    <property type="entry name" value="HTH_XRE"/>
    <property type="match status" value="1"/>
</dbReference>
<proteinExistence type="predicted"/>
<reference evidence="3 4" key="1">
    <citation type="submission" date="2018-06" db="EMBL/GenBank/DDBJ databases">
        <authorList>
            <consortium name="Pathogen Informatics"/>
            <person name="Doyle S."/>
        </authorList>
    </citation>
    <scope>NUCLEOTIDE SEQUENCE [LARGE SCALE GENOMIC DNA]</scope>
    <source>
        <strain evidence="4">NCTC 11391</strain>
    </source>
</reference>
<dbReference type="InterPro" id="IPR010982">
    <property type="entry name" value="Lambda_DNA-bd_dom_sf"/>
</dbReference>
<dbReference type="InterPro" id="IPR007159">
    <property type="entry name" value="SpoVT-AbrB_dom"/>
</dbReference>
<dbReference type="SUPFAM" id="SSF89447">
    <property type="entry name" value="AbrB/MazE/MraZ-like"/>
    <property type="match status" value="1"/>
</dbReference>
<evidence type="ECO:0000313" key="4">
    <source>
        <dbReference type="Proteomes" id="UP000254082"/>
    </source>
</evidence>
<dbReference type="EMBL" id="UHFA01000002">
    <property type="protein sequence ID" value="SUN36100.1"/>
    <property type="molecule type" value="Genomic_DNA"/>
</dbReference>
<dbReference type="SUPFAM" id="SSF47413">
    <property type="entry name" value="lambda repressor-like DNA-binding domains"/>
    <property type="match status" value="1"/>
</dbReference>
<gene>
    <name evidence="3" type="ORF">NCTC11391_01145</name>
</gene>
<evidence type="ECO:0000256" key="1">
    <source>
        <dbReference type="ARBA" id="ARBA00023125"/>
    </source>
</evidence>
<protein>
    <submittedName>
        <fullName evidence="3">Cro/CI family transcriptional regulator putative</fullName>
    </submittedName>
</protein>
<organism evidence="3 4">
    <name type="scientific">Streptococcus downei MFe28</name>
    <dbReference type="NCBI Taxonomy" id="764290"/>
    <lineage>
        <taxon>Bacteria</taxon>
        <taxon>Bacillati</taxon>
        <taxon>Bacillota</taxon>
        <taxon>Bacilli</taxon>
        <taxon>Lactobacillales</taxon>
        <taxon>Streptococcaceae</taxon>
        <taxon>Streptococcus</taxon>
    </lineage>
</organism>
<dbReference type="PANTHER" id="PTHR46558:SF13">
    <property type="entry name" value="HTH-TYPE TRANSCRIPTIONAL REGULATOR IMMR"/>
    <property type="match status" value="1"/>
</dbReference>
<dbReference type="PANTHER" id="PTHR46558">
    <property type="entry name" value="TRACRIPTIONAL REGULATORY PROTEIN-RELATED-RELATED"/>
    <property type="match status" value="1"/>
</dbReference>
<evidence type="ECO:0000313" key="3">
    <source>
        <dbReference type="EMBL" id="SUN36100.1"/>
    </source>
</evidence>
<dbReference type="SMART" id="SM00966">
    <property type="entry name" value="SpoVT_AbrB"/>
    <property type="match status" value="1"/>
</dbReference>